<protein>
    <recommendedName>
        <fullName evidence="1">DNA-directed RNA polymerase</fullName>
        <ecNumber evidence="1">2.7.7.6</ecNumber>
    </recommendedName>
</protein>
<dbReference type="SUPFAM" id="SSF64484">
    <property type="entry name" value="beta and beta-prime subunits of DNA dependent RNA-polymerase"/>
    <property type="match status" value="1"/>
</dbReference>
<evidence type="ECO:0000256" key="5">
    <source>
        <dbReference type="ARBA" id="ARBA00023163"/>
    </source>
</evidence>
<dbReference type="Gene3D" id="2.40.50.100">
    <property type="match status" value="1"/>
</dbReference>
<dbReference type="FunFam" id="3.90.1800.10:FF:000001">
    <property type="entry name" value="DNA-directed RNA polymerase subunit beta"/>
    <property type="match status" value="1"/>
</dbReference>
<dbReference type="CDD" id="cd00653">
    <property type="entry name" value="RNA_pol_B_RPB2"/>
    <property type="match status" value="1"/>
</dbReference>
<dbReference type="InterPro" id="IPR015712">
    <property type="entry name" value="DNA-dir_RNA_pol_su2"/>
</dbReference>
<reference evidence="10" key="1">
    <citation type="submission" date="2016-10" db="EMBL/GenBank/DDBJ databases">
        <title>Sequence of Gallionella enrichment culture.</title>
        <authorList>
            <person name="Poehlein A."/>
            <person name="Muehling M."/>
            <person name="Daniel R."/>
        </authorList>
    </citation>
    <scope>NUCLEOTIDE SEQUENCE</scope>
</reference>
<dbReference type="Gene3D" id="3.90.1800.10">
    <property type="entry name" value="RNA polymerase alpha subunit dimerisation domain"/>
    <property type="match status" value="1"/>
</dbReference>
<keyword evidence="2 10" id="KW-0240">DNA-directed RNA polymerase</keyword>
<keyword evidence="4 10" id="KW-0548">Nucleotidyltransferase</keyword>
<dbReference type="NCBIfam" id="NF001616">
    <property type="entry name" value="PRK00405.1"/>
    <property type="match status" value="1"/>
</dbReference>
<dbReference type="InterPro" id="IPR014724">
    <property type="entry name" value="RNA_pol_RPB2_OB-fold"/>
</dbReference>
<dbReference type="AlphaFoldDB" id="A0A1J5QGD0"/>
<accession>A0A1J5QGD0</accession>
<dbReference type="GO" id="GO:0032549">
    <property type="term" value="F:ribonucleoside binding"/>
    <property type="evidence" value="ECO:0007669"/>
    <property type="project" value="InterPro"/>
</dbReference>
<dbReference type="PANTHER" id="PTHR20856">
    <property type="entry name" value="DNA-DIRECTED RNA POLYMERASE I SUBUNIT 2"/>
    <property type="match status" value="1"/>
</dbReference>
<evidence type="ECO:0000256" key="6">
    <source>
        <dbReference type="ARBA" id="ARBA00048552"/>
    </source>
</evidence>
<evidence type="ECO:0000256" key="2">
    <source>
        <dbReference type="ARBA" id="ARBA00022478"/>
    </source>
</evidence>
<dbReference type="Pfam" id="PF00562">
    <property type="entry name" value="RNA_pol_Rpb2_6"/>
    <property type="match status" value="1"/>
</dbReference>
<comment type="caution">
    <text evidence="10">The sequence shown here is derived from an EMBL/GenBank/DDBJ whole genome shotgun (WGS) entry which is preliminary data.</text>
</comment>
<keyword evidence="5" id="KW-0804">Transcription</keyword>
<dbReference type="GO" id="GO:0006351">
    <property type="term" value="P:DNA-templated transcription"/>
    <property type="evidence" value="ECO:0007669"/>
    <property type="project" value="InterPro"/>
</dbReference>
<dbReference type="GO" id="GO:0003677">
    <property type="term" value="F:DNA binding"/>
    <property type="evidence" value="ECO:0007669"/>
    <property type="project" value="InterPro"/>
</dbReference>
<feature type="domain" description="DNA-directed RNA polymerase subunit 2 hybrid-binding" evidence="8">
    <location>
        <begin position="36"/>
        <end position="590"/>
    </location>
</feature>
<evidence type="ECO:0000259" key="8">
    <source>
        <dbReference type="Pfam" id="PF00562"/>
    </source>
</evidence>
<feature type="domain" description="RNA polymerase Rpb2" evidence="9">
    <location>
        <begin position="592"/>
        <end position="665"/>
    </location>
</feature>
<dbReference type="InterPro" id="IPR037033">
    <property type="entry name" value="DNA-dir_RNAP_su2_hyb_sf"/>
</dbReference>
<organism evidence="10">
    <name type="scientific">mine drainage metagenome</name>
    <dbReference type="NCBI Taxonomy" id="410659"/>
    <lineage>
        <taxon>unclassified sequences</taxon>
        <taxon>metagenomes</taxon>
        <taxon>ecological metagenomes</taxon>
    </lineage>
</organism>
<evidence type="ECO:0000313" key="10">
    <source>
        <dbReference type="EMBL" id="OIQ82601.1"/>
    </source>
</evidence>
<evidence type="ECO:0000256" key="1">
    <source>
        <dbReference type="ARBA" id="ARBA00012418"/>
    </source>
</evidence>
<evidence type="ECO:0000256" key="7">
    <source>
        <dbReference type="SAM" id="Coils"/>
    </source>
</evidence>
<evidence type="ECO:0000256" key="4">
    <source>
        <dbReference type="ARBA" id="ARBA00022695"/>
    </source>
</evidence>
<evidence type="ECO:0000256" key="3">
    <source>
        <dbReference type="ARBA" id="ARBA00022679"/>
    </source>
</evidence>
<dbReference type="EMBL" id="MLJW01000787">
    <property type="protein sequence ID" value="OIQ82601.1"/>
    <property type="molecule type" value="Genomic_DNA"/>
</dbReference>
<keyword evidence="3 10" id="KW-0808">Transferase</keyword>
<feature type="coiled-coil region" evidence="7">
    <location>
        <begin position="333"/>
        <end position="360"/>
    </location>
</feature>
<dbReference type="NCBIfam" id="TIGR02013">
    <property type="entry name" value="rpoB"/>
    <property type="match status" value="1"/>
</dbReference>
<dbReference type="EC" id="2.7.7.6" evidence="1"/>
<dbReference type="InterPro" id="IPR007641">
    <property type="entry name" value="RNA_pol_Rpb2_7"/>
</dbReference>
<name>A0A1J5QGD0_9ZZZZ</name>
<dbReference type="PROSITE" id="PS01166">
    <property type="entry name" value="RNA_POL_BETA"/>
    <property type="match status" value="1"/>
</dbReference>
<dbReference type="InterPro" id="IPR007121">
    <property type="entry name" value="RNA_pol_bsu_CS"/>
</dbReference>
<sequence>MQRQAVPCLRAEKALVGTGIERTVAVDSGTAVQALRGGAVDYIDANRIVVRVHDDETVAGEVGVDIYNLIKYTRSNQNTNINQRPLVKVGDVIAKGDVIADGASTDMGELALGQNMLVAFMPWNGYNFEDSILISERVVADDRFTSIHIEELTVVARDTKLGAEDITRDIATLGEGQLGRLDESGIIYIGAEVEAGDVLVGKVTPKGETQLTPEEKLLRAIFGEKASDVKDTSLRVPSGMSGTVIDVQVFTREGIERDLRAQQIIDDELRRYKTDLADQMRIVERDTFARIEKLLVNKIANKGPKKLAKGTKISKAYLDSIDPHHWFDIGMASDEVAQQMESLRESLEQTRKDFDVAFEEKKKKLTQGDELAPGVQKMVKVYLAVKRRLQPGDKMAGRHGNKGVVSRIVPIEDMPCMADGTSVDIVLNPLGVPSRMNIGQILETHLGWAAKGLGQKIGDMLKREAAVAELRTYLDRIYNSSGKGEDIDSLDDAEILALAKNLTSGVPFATPVFDGANEAEIKAMLELAGLPDSGQVMLYDGRTGETFERLVTVGYMHVLKLHHLVDDKMHARSTGPYSLVTQQPLGGKAQFGGQRFGEMEVWALEAYGASYVLQEMLTVKSDDVNGRTKVYENIVKGEHKIDAGMPESFNVLVKEIRSLGIDIDLERF</sequence>
<comment type="catalytic activity">
    <reaction evidence="6">
        <text>RNA(n) + a ribonucleoside 5'-triphosphate = RNA(n+1) + diphosphate</text>
        <dbReference type="Rhea" id="RHEA:21248"/>
        <dbReference type="Rhea" id="RHEA-COMP:14527"/>
        <dbReference type="Rhea" id="RHEA-COMP:17342"/>
        <dbReference type="ChEBI" id="CHEBI:33019"/>
        <dbReference type="ChEBI" id="CHEBI:61557"/>
        <dbReference type="ChEBI" id="CHEBI:140395"/>
        <dbReference type="EC" id="2.7.7.6"/>
    </reaction>
</comment>
<evidence type="ECO:0000259" key="9">
    <source>
        <dbReference type="Pfam" id="PF04560"/>
    </source>
</evidence>
<dbReference type="Gene3D" id="2.40.50.150">
    <property type="match status" value="1"/>
</dbReference>
<gene>
    <name evidence="10" type="primary">rpoB_11</name>
    <name evidence="10" type="ORF">GALL_356140</name>
</gene>
<keyword evidence="7" id="KW-0175">Coiled coil</keyword>
<dbReference type="GO" id="GO:0000428">
    <property type="term" value="C:DNA-directed RNA polymerase complex"/>
    <property type="evidence" value="ECO:0007669"/>
    <property type="project" value="UniProtKB-KW"/>
</dbReference>
<dbReference type="InterPro" id="IPR007120">
    <property type="entry name" value="DNA-dir_RNAP_su2_dom"/>
</dbReference>
<dbReference type="GO" id="GO:0003899">
    <property type="term" value="F:DNA-directed RNA polymerase activity"/>
    <property type="evidence" value="ECO:0007669"/>
    <property type="project" value="UniProtKB-EC"/>
</dbReference>
<dbReference type="Pfam" id="PF04560">
    <property type="entry name" value="RNA_pol_Rpb2_7"/>
    <property type="match status" value="1"/>
</dbReference>
<dbReference type="Gene3D" id="2.40.270.10">
    <property type="entry name" value="DNA-directed RNA polymerase, subunit 2, domain 6"/>
    <property type="match status" value="1"/>
</dbReference>
<proteinExistence type="predicted"/>
<dbReference type="FunFam" id="2.40.50.100:FF:000006">
    <property type="entry name" value="DNA-directed RNA polymerase subunit beta"/>
    <property type="match status" value="1"/>
</dbReference>
<dbReference type="InterPro" id="IPR010243">
    <property type="entry name" value="RNA_pol_bsu_bac"/>
</dbReference>